<gene>
    <name evidence="1" type="ordered locus">Hoch_3055</name>
</gene>
<accession>D0LR53</accession>
<name>D0LR53_HALO1</name>
<dbReference type="STRING" id="502025.Hoch_3055"/>
<dbReference type="Proteomes" id="UP000001880">
    <property type="component" value="Chromosome"/>
</dbReference>
<dbReference type="KEGG" id="hoh:Hoch_3055"/>
<dbReference type="AlphaFoldDB" id="D0LR53"/>
<dbReference type="HOGENOM" id="CLU_1114602_0_0_7"/>
<sequence>MDAYQRLDSSSLRRLRYPVPEPQPALEPWLRAPRRLDLVTRAGQPLYGDSLEYVRRARAAVGVVVHSKELPGDREGPDFDVRVLFDAAGEPALYRFQSGYDSYHWAMSSPEHASWFRAAMLVQGAQLSVLYDPDEGTALPFGQMEAFVPLTLAELLAQAAAEPAQRERWLYACVDLLQSMRVREPQRFFRIVGAVMMDSVGMEAERWPREIARRVRLDEAPEEPLAELAAKLPDVRESVWAALYRHSGK</sequence>
<protein>
    <submittedName>
        <fullName evidence="1">Uncharacterized protein</fullName>
    </submittedName>
</protein>
<dbReference type="EMBL" id="CP001804">
    <property type="protein sequence ID" value="ACY15561.1"/>
    <property type="molecule type" value="Genomic_DNA"/>
</dbReference>
<reference evidence="1 2" key="1">
    <citation type="journal article" date="2010" name="Stand. Genomic Sci.">
        <title>Complete genome sequence of Haliangium ochraceum type strain (SMP-2).</title>
        <authorList>
            <consortium name="US DOE Joint Genome Institute (JGI-PGF)"/>
            <person name="Ivanova N."/>
            <person name="Daum C."/>
            <person name="Lang E."/>
            <person name="Abt B."/>
            <person name="Kopitz M."/>
            <person name="Saunders E."/>
            <person name="Lapidus A."/>
            <person name="Lucas S."/>
            <person name="Glavina Del Rio T."/>
            <person name="Nolan M."/>
            <person name="Tice H."/>
            <person name="Copeland A."/>
            <person name="Cheng J.F."/>
            <person name="Chen F."/>
            <person name="Bruce D."/>
            <person name="Goodwin L."/>
            <person name="Pitluck S."/>
            <person name="Mavromatis K."/>
            <person name="Pati A."/>
            <person name="Mikhailova N."/>
            <person name="Chen A."/>
            <person name="Palaniappan K."/>
            <person name="Land M."/>
            <person name="Hauser L."/>
            <person name="Chang Y.J."/>
            <person name="Jeffries C.D."/>
            <person name="Detter J.C."/>
            <person name="Brettin T."/>
            <person name="Rohde M."/>
            <person name="Goker M."/>
            <person name="Bristow J."/>
            <person name="Markowitz V."/>
            <person name="Eisen J.A."/>
            <person name="Hugenholtz P."/>
            <person name="Kyrpides N.C."/>
            <person name="Klenk H.P."/>
        </authorList>
    </citation>
    <scope>NUCLEOTIDE SEQUENCE [LARGE SCALE GENOMIC DNA]</scope>
    <source>
        <strain evidence="2">DSM 14365 / CIP 107738 / JCM 11303 / AJ 13395 / SMP-2</strain>
    </source>
</reference>
<dbReference type="RefSeq" id="WP_012828161.1">
    <property type="nucleotide sequence ID" value="NC_013440.1"/>
</dbReference>
<organism evidence="1 2">
    <name type="scientific">Haliangium ochraceum (strain DSM 14365 / JCM 11303 / SMP-2)</name>
    <dbReference type="NCBI Taxonomy" id="502025"/>
    <lineage>
        <taxon>Bacteria</taxon>
        <taxon>Pseudomonadati</taxon>
        <taxon>Myxococcota</taxon>
        <taxon>Polyangia</taxon>
        <taxon>Haliangiales</taxon>
        <taxon>Kofleriaceae</taxon>
        <taxon>Haliangium</taxon>
    </lineage>
</organism>
<evidence type="ECO:0000313" key="1">
    <source>
        <dbReference type="EMBL" id="ACY15561.1"/>
    </source>
</evidence>
<proteinExistence type="predicted"/>
<keyword evidence="2" id="KW-1185">Reference proteome</keyword>
<evidence type="ECO:0000313" key="2">
    <source>
        <dbReference type="Proteomes" id="UP000001880"/>
    </source>
</evidence>